<gene>
    <name evidence="1" type="ORF">GCM10011351_28490</name>
</gene>
<evidence type="ECO:0000313" key="1">
    <source>
        <dbReference type="EMBL" id="GGM40590.1"/>
    </source>
</evidence>
<dbReference type="EMBL" id="BMLG01000023">
    <property type="protein sequence ID" value="GGM40590.1"/>
    <property type="molecule type" value="Genomic_DNA"/>
</dbReference>
<dbReference type="AlphaFoldDB" id="A0A917WYG8"/>
<evidence type="ECO:0000313" key="2">
    <source>
        <dbReference type="Proteomes" id="UP000618460"/>
    </source>
</evidence>
<sequence length="247" mass="28484">MGICILFRQYQNENPFRDHLFELAEHFPGDELIISTGYIQESIFFDSSDPQPNGRNYIDDFAIAINDGLPPGGKLSIIGGRFWQHEDTCLSKNGHTFVQGLNYIKDSKCHLCNFYHFKDYIENNTNIHTKPINVQFYHDSNWHAKVAVKLLDGEFVGGIIGSSNLTDPSFSSYHKYPNKECDVFFWNRKLLSKGNIECSIDSMTWEQIKNFDGIHSITRIPVQITTKGLSERDIYKNIITSVKKYRL</sequence>
<evidence type="ECO:0008006" key="3">
    <source>
        <dbReference type="Google" id="ProtNLM"/>
    </source>
</evidence>
<organism evidence="1 2">
    <name type="scientific">Paraliobacillus quinghaiensis</name>
    <dbReference type="NCBI Taxonomy" id="470815"/>
    <lineage>
        <taxon>Bacteria</taxon>
        <taxon>Bacillati</taxon>
        <taxon>Bacillota</taxon>
        <taxon>Bacilli</taxon>
        <taxon>Bacillales</taxon>
        <taxon>Bacillaceae</taxon>
        <taxon>Paraliobacillus</taxon>
    </lineage>
</organism>
<reference evidence="1" key="2">
    <citation type="submission" date="2020-09" db="EMBL/GenBank/DDBJ databases">
        <authorList>
            <person name="Sun Q."/>
            <person name="Zhou Y."/>
        </authorList>
    </citation>
    <scope>NUCLEOTIDE SEQUENCE</scope>
    <source>
        <strain evidence="1">CGMCC 1.6333</strain>
    </source>
</reference>
<dbReference type="Proteomes" id="UP000618460">
    <property type="component" value="Unassembled WGS sequence"/>
</dbReference>
<reference evidence="1" key="1">
    <citation type="journal article" date="2014" name="Int. J. Syst. Evol. Microbiol.">
        <title>Complete genome sequence of Corynebacterium casei LMG S-19264T (=DSM 44701T), isolated from a smear-ripened cheese.</title>
        <authorList>
            <consortium name="US DOE Joint Genome Institute (JGI-PGF)"/>
            <person name="Walter F."/>
            <person name="Albersmeier A."/>
            <person name="Kalinowski J."/>
            <person name="Ruckert C."/>
        </authorList>
    </citation>
    <scope>NUCLEOTIDE SEQUENCE</scope>
    <source>
        <strain evidence="1">CGMCC 1.6333</strain>
    </source>
</reference>
<name>A0A917WYG8_9BACI</name>
<dbReference type="RefSeq" id="WP_117156816.1">
    <property type="nucleotide sequence ID" value="NZ_BMLG01000023.1"/>
</dbReference>
<keyword evidence="2" id="KW-1185">Reference proteome</keyword>
<comment type="caution">
    <text evidence="1">The sequence shown here is derived from an EMBL/GenBank/DDBJ whole genome shotgun (WGS) entry which is preliminary data.</text>
</comment>
<accession>A0A917WYG8</accession>
<proteinExistence type="predicted"/>
<dbReference type="OrthoDB" id="9182315at2"/>
<protein>
    <recommendedName>
        <fullName evidence="3">Phospholipase D-like domain-containing protein</fullName>
    </recommendedName>
</protein>